<accession>A0A5R9DUG3</accession>
<organism evidence="2 3">
    <name type="scientific">Ruoffia tabacinasalis</name>
    <dbReference type="NCBI Taxonomy" id="87458"/>
    <lineage>
        <taxon>Bacteria</taxon>
        <taxon>Bacillati</taxon>
        <taxon>Bacillota</taxon>
        <taxon>Bacilli</taxon>
        <taxon>Lactobacillales</taxon>
        <taxon>Aerococcaceae</taxon>
        <taxon>Ruoffia</taxon>
    </lineage>
</organism>
<feature type="domain" description="AB hydrolase-1" evidence="1">
    <location>
        <begin position="25"/>
        <end position="130"/>
    </location>
</feature>
<comment type="caution">
    <text evidence="2">The sequence shown here is derived from an EMBL/GenBank/DDBJ whole genome shotgun (WGS) entry which is preliminary data.</text>
</comment>
<evidence type="ECO:0000313" key="2">
    <source>
        <dbReference type="EMBL" id="TLQ39973.1"/>
    </source>
</evidence>
<reference evidence="2 3" key="1">
    <citation type="submission" date="2019-05" db="EMBL/GenBank/DDBJ databases">
        <title>The metagenome of a microbial culture collection derived from dairy environment covers the genomic content of the human microbiome.</title>
        <authorList>
            <person name="Roder T."/>
            <person name="Wuthrich D."/>
            <person name="Sattari Z."/>
            <person name="Von Ah U."/>
            <person name="Bar C."/>
            <person name="Ronchi F."/>
            <person name="Macpherson A.J."/>
            <person name="Ganal-Vonarburg S.C."/>
            <person name="Bruggmann R."/>
            <person name="Vergeres G."/>
        </authorList>
    </citation>
    <scope>NUCLEOTIDE SEQUENCE [LARGE SCALE GENOMIC DNA]</scope>
    <source>
        <strain evidence="2 3">FAM 24227</strain>
    </source>
</reference>
<dbReference type="Pfam" id="PF00561">
    <property type="entry name" value="Abhydrolase_1"/>
    <property type="match status" value="1"/>
</dbReference>
<name>A0A5R9DUG3_9LACT</name>
<dbReference type="Gene3D" id="3.40.50.1820">
    <property type="entry name" value="alpha/beta hydrolase"/>
    <property type="match status" value="1"/>
</dbReference>
<dbReference type="AlphaFoldDB" id="A0A5R9DUG3"/>
<dbReference type="GO" id="GO:0016787">
    <property type="term" value="F:hydrolase activity"/>
    <property type="evidence" value="ECO:0007669"/>
    <property type="project" value="UniProtKB-KW"/>
</dbReference>
<proteinExistence type="predicted"/>
<dbReference type="InterPro" id="IPR000073">
    <property type="entry name" value="AB_hydrolase_1"/>
</dbReference>
<dbReference type="EMBL" id="VBSP01000041">
    <property type="protein sequence ID" value="TLQ39973.1"/>
    <property type="molecule type" value="Genomic_DNA"/>
</dbReference>
<protein>
    <submittedName>
        <fullName evidence="2">Alpha/beta hydrolase</fullName>
    </submittedName>
</protein>
<evidence type="ECO:0000259" key="1">
    <source>
        <dbReference type="Pfam" id="PF00561"/>
    </source>
</evidence>
<dbReference type="Proteomes" id="UP000306420">
    <property type="component" value="Unassembled WGS sequence"/>
</dbReference>
<evidence type="ECO:0000313" key="3">
    <source>
        <dbReference type="Proteomes" id="UP000306420"/>
    </source>
</evidence>
<dbReference type="SUPFAM" id="SSF53474">
    <property type="entry name" value="alpha/beta-Hydrolases"/>
    <property type="match status" value="1"/>
</dbReference>
<keyword evidence="2" id="KW-0378">Hydrolase</keyword>
<dbReference type="OrthoDB" id="2232188at2"/>
<gene>
    <name evidence="2" type="ORF">FEZ33_09685</name>
</gene>
<sequence>MCYTNATYLVKSHYRKEVIKMSKKIFFINGFGGGREDSLELRDSLEEKGYEFTYLDLPGQFGAKDVTIDDFEELLAYFEGYFPDEEIILMGHSIGAEIAAYLSTRLTQIERVIMLDGGILTNEDVGKTLAESMEETKEVLSQIGGDELSEEGLLELMKLNDAMKLTIIRPDYKTPTLLLLSDSEEELPIKMQRLEERQNPYVDYKVIQKASHNLYADQPDLTVKLIAEWLANARI</sequence>
<dbReference type="InterPro" id="IPR029058">
    <property type="entry name" value="AB_hydrolase_fold"/>
</dbReference>